<dbReference type="SUPFAM" id="SSF82697">
    <property type="entry name" value="PurS-like"/>
    <property type="match status" value="1"/>
</dbReference>
<dbReference type="KEGG" id="mgk:FSB76_03090"/>
<evidence type="ECO:0000256" key="6">
    <source>
        <dbReference type="HAMAP-Rule" id="MF_01926"/>
    </source>
</evidence>
<gene>
    <name evidence="6 7" type="primary">purS</name>
    <name evidence="7" type="ORF">FSB76_03090</name>
</gene>
<dbReference type="InterPro" id="IPR003850">
    <property type="entry name" value="PurS"/>
</dbReference>
<name>A0A5B8VV29_9SPHI</name>
<evidence type="ECO:0000256" key="3">
    <source>
        <dbReference type="ARBA" id="ARBA00022741"/>
    </source>
</evidence>
<dbReference type="NCBIfam" id="NF004630">
    <property type="entry name" value="PRK05974.1"/>
    <property type="match status" value="1"/>
</dbReference>
<dbReference type="Proteomes" id="UP000321362">
    <property type="component" value="Chromosome"/>
</dbReference>
<evidence type="ECO:0000256" key="4">
    <source>
        <dbReference type="ARBA" id="ARBA00022755"/>
    </source>
</evidence>
<comment type="subcellular location">
    <subcellularLocation>
        <location evidence="6">Cytoplasm</location>
    </subcellularLocation>
</comment>
<comment type="catalytic activity">
    <reaction evidence="6">
        <text>N(2)-formyl-N(1)-(5-phospho-beta-D-ribosyl)glycinamide + L-glutamine + ATP + H2O = 2-formamido-N(1)-(5-O-phospho-beta-D-ribosyl)acetamidine + L-glutamate + ADP + phosphate + H(+)</text>
        <dbReference type="Rhea" id="RHEA:17129"/>
        <dbReference type="ChEBI" id="CHEBI:15377"/>
        <dbReference type="ChEBI" id="CHEBI:15378"/>
        <dbReference type="ChEBI" id="CHEBI:29985"/>
        <dbReference type="ChEBI" id="CHEBI:30616"/>
        <dbReference type="ChEBI" id="CHEBI:43474"/>
        <dbReference type="ChEBI" id="CHEBI:58359"/>
        <dbReference type="ChEBI" id="CHEBI:147286"/>
        <dbReference type="ChEBI" id="CHEBI:147287"/>
        <dbReference type="ChEBI" id="CHEBI:456216"/>
        <dbReference type="EC" id="6.3.5.3"/>
    </reaction>
</comment>
<dbReference type="HAMAP" id="MF_01926">
    <property type="entry name" value="PurS"/>
    <property type="match status" value="1"/>
</dbReference>
<evidence type="ECO:0000313" key="7">
    <source>
        <dbReference type="EMBL" id="QEC74981.1"/>
    </source>
</evidence>
<dbReference type="PANTHER" id="PTHR34696:SF1">
    <property type="entry name" value="PHOSPHORIBOSYLFORMYLGLYCINAMIDINE SYNTHASE SUBUNIT PURS"/>
    <property type="match status" value="1"/>
</dbReference>
<reference evidence="7 8" key="1">
    <citation type="journal article" date="2013" name="J. Microbiol.">
        <title>Mucilaginibacter ginsenosidivorax sp. nov., with ginsenoside converting activity isolated from sediment.</title>
        <authorList>
            <person name="Kim J.K."/>
            <person name="Choi T.E."/>
            <person name="Liu Q.M."/>
            <person name="Park H.Y."/>
            <person name="Yi T.H."/>
            <person name="Yoon M.H."/>
            <person name="Kim S.C."/>
            <person name="Im W.T."/>
        </authorList>
    </citation>
    <scope>NUCLEOTIDE SEQUENCE [LARGE SCALE GENOMIC DNA]</scope>
    <source>
        <strain evidence="7 8">KHI28</strain>
    </source>
</reference>
<organism evidence="7 8">
    <name type="scientific">Mucilaginibacter ginsenosidivorax</name>
    <dbReference type="NCBI Taxonomy" id="862126"/>
    <lineage>
        <taxon>Bacteria</taxon>
        <taxon>Pseudomonadati</taxon>
        <taxon>Bacteroidota</taxon>
        <taxon>Sphingobacteriia</taxon>
        <taxon>Sphingobacteriales</taxon>
        <taxon>Sphingobacteriaceae</taxon>
        <taxon>Mucilaginibacter</taxon>
    </lineage>
</organism>
<protein>
    <recommendedName>
        <fullName evidence="6">Phosphoribosylformylglycinamidine synthase subunit PurS</fullName>
        <shortName evidence="6">FGAM synthase</shortName>
        <ecNumber evidence="6">6.3.5.3</ecNumber>
    </recommendedName>
    <alternativeName>
        <fullName evidence="6">Formylglycinamide ribonucleotide amidotransferase subunit III</fullName>
        <shortName evidence="6">FGAR amidotransferase III</shortName>
        <shortName evidence="6">FGAR-AT III</shortName>
    </alternativeName>
    <alternativeName>
        <fullName evidence="6">Phosphoribosylformylglycinamidine synthase subunit III</fullName>
    </alternativeName>
</protein>
<dbReference type="InterPro" id="IPR036604">
    <property type="entry name" value="PurS-like_sf"/>
</dbReference>
<dbReference type="UniPathway" id="UPA00074">
    <property type="reaction ID" value="UER00128"/>
</dbReference>
<keyword evidence="8" id="KW-1185">Reference proteome</keyword>
<dbReference type="GO" id="GO:0005524">
    <property type="term" value="F:ATP binding"/>
    <property type="evidence" value="ECO:0007669"/>
    <property type="project" value="UniProtKB-UniRule"/>
</dbReference>
<comment type="pathway">
    <text evidence="6">Purine metabolism; IMP biosynthesis via de novo pathway; 5-amino-1-(5-phospho-D-ribosyl)imidazole from N(2)-formyl-N(1)-(5-phospho-D-ribosyl)glycinamide: step 1/2.</text>
</comment>
<dbReference type="GO" id="GO:0005737">
    <property type="term" value="C:cytoplasm"/>
    <property type="evidence" value="ECO:0007669"/>
    <property type="project" value="UniProtKB-SubCell"/>
</dbReference>
<sequence>MTKFQAEIDVMPKKEILDPQGKAVTGSMKNLGLAEIQNVRIGKHITLELEADSAETAHSKVDEACKNLLANLIMESYTFKVVEV</sequence>
<dbReference type="Pfam" id="PF02700">
    <property type="entry name" value="PurS"/>
    <property type="match status" value="1"/>
</dbReference>
<keyword evidence="1 6" id="KW-0963">Cytoplasm</keyword>
<dbReference type="AlphaFoldDB" id="A0A5B8VV29"/>
<dbReference type="EMBL" id="CP042437">
    <property type="protein sequence ID" value="QEC74981.1"/>
    <property type="molecule type" value="Genomic_DNA"/>
</dbReference>
<dbReference type="RefSeq" id="WP_090646069.1">
    <property type="nucleotide sequence ID" value="NZ_CP042437.1"/>
</dbReference>
<evidence type="ECO:0000256" key="2">
    <source>
        <dbReference type="ARBA" id="ARBA00022598"/>
    </source>
</evidence>
<dbReference type="GO" id="GO:0004642">
    <property type="term" value="F:phosphoribosylformylglycinamidine synthase activity"/>
    <property type="evidence" value="ECO:0007669"/>
    <property type="project" value="UniProtKB-UniRule"/>
</dbReference>
<comment type="similarity">
    <text evidence="6">Belongs to the PurS family.</text>
</comment>
<dbReference type="Gene3D" id="3.30.1280.10">
    <property type="entry name" value="Phosphoribosylformylglycinamidine synthase subunit PurS"/>
    <property type="match status" value="1"/>
</dbReference>
<keyword evidence="2 6" id="KW-0436">Ligase</keyword>
<keyword evidence="5 6" id="KW-0067">ATP-binding</keyword>
<evidence type="ECO:0000256" key="5">
    <source>
        <dbReference type="ARBA" id="ARBA00022840"/>
    </source>
</evidence>
<dbReference type="EC" id="6.3.5.3" evidence="6"/>
<evidence type="ECO:0000313" key="8">
    <source>
        <dbReference type="Proteomes" id="UP000321362"/>
    </source>
</evidence>
<keyword evidence="4 6" id="KW-0658">Purine biosynthesis</keyword>
<accession>A0A5B8VV29</accession>
<dbReference type="PANTHER" id="PTHR34696">
    <property type="entry name" value="PHOSPHORIBOSYLFORMYLGLYCINAMIDINE SYNTHASE SUBUNIT PURS"/>
    <property type="match status" value="1"/>
</dbReference>
<proteinExistence type="inferred from homology"/>
<comment type="function">
    <text evidence="6">Part of the phosphoribosylformylglycinamidine synthase complex involved in the purines biosynthetic pathway. Catalyzes the ATP-dependent conversion of formylglycinamide ribonucleotide (FGAR) and glutamine to yield formylglycinamidine ribonucleotide (FGAM) and glutamate. The FGAM synthase complex is composed of three subunits. PurQ produces an ammonia molecule by converting glutamine to glutamate. PurL transfers the ammonia molecule to FGAR to form FGAM in an ATP-dependent manner. PurS interacts with PurQ and PurL and is thought to assist in the transfer of the ammonia molecule from PurQ to PurL.</text>
</comment>
<dbReference type="GO" id="GO:0006189">
    <property type="term" value="P:'de novo' IMP biosynthetic process"/>
    <property type="evidence" value="ECO:0007669"/>
    <property type="project" value="UniProtKB-UniRule"/>
</dbReference>
<keyword evidence="3 6" id="KW-0547">Nucleotide-binding</keyword>
<dbReference type="OrthoDB" id="9799101at2"/>
<dbReference type="NCBIfam" id="TIGR00302">
    <property type="entry name" value="phosphoribosylformylglycinamidine synthase subunit PurS"/>
    <property type="match status" value="1"/>
</dbReference>
<comment type="subunit">
    <text evidence="6">Part of the FGAM synthase complex composed of 1 PurL, 1 PurQ and 2 PurS subunits.</text>
</comment>
<evidence type="ECO:0000256" key="1">
    <source>
        <dbReference type="ARBA" id="ARBA00022490"/>
    </source>
</evidence>